<proteinExistence type="predicted"/>
<keyword evidence="1" id="KW-0472">Membrane</keyword>
<dbReference type="RefSeq" id="WP_114803853.1">
    <property type="nucleotide sequence ID" value="NZ_QQAV01000008.1"/>
</dbReference>
<dbReference type="OrthoDB" id="5954007at2"/>
<name>A0A370FAC1_9BURK</name>
<dbReference type="Proteomes" id="UP000255265">
    <property type="component" value="Unassembled WGS sequence"/>
</dbReference>
<evidence type="ECO:0000256" key="1">
    <source>
        <dbReference type="SAM" id="Phobius"/>
    </source>
</evidence>
<evidence type="ECO:0000313" key="3">
    <source>
        <dbReference type="Proteomes" id="UP000255265"/>
    </source>
</evidence>
<gene>
    <name evidence="2" type="ORF">DFR41_10852</name>
</gene>
<keyword evidence="1" id="KW-0812">Transmembrane</keyword>
<dbReference type="EMBL" id="QQAV01000008">
    <property type="protein sequence ID" value="RDI21928.1"/>
    <property type="molecule type" value="Genomic_DNA"/>
</dbReference>
<feature type="transmembrane region" description="Helical" evidence="1">
    <location>
        <begin position="21"/>
        <end position="40"/>
    </location>
</feature>
<sequence>MSLRPVSRPRCAAGLRRQRGVVLVFCLIVLVVLLAGGVAVSRSMNASLSNTGSLALRRDLVNQAESAIKRAMDQTYPVGGTAAANKALNYSPTPLAVNDMGIPNALLTDTAFAAVGSTANDMDGAIGDLTGGVRIRYLVDRMCDIAAQSATDQGRGHCVPITREAVGGSAQLATRAPPPVQPIYRVTVRVSGPRNTQVFVQSSFTKPES</sequence>
<comment type="caution">
    <text evidence="2">The sequence shown here is derived from an EMBL/GenBank/DDBJ whole genome shotgun (WGS) entry which is preliminary data.</text>
</comment>
<accession>A0A370FAC1</accession>
<evidence type="ECO:0000313" key="2">
    <source>
        <dbReference type="EMBL" id="RDI21928.1"/>
    </source>
</evidence>
<keyword evidence="3" id="KW-1185">Reference proteome</keyword>
<keyword evidence="1" id="KW-1133">Transmembrane helix</keyword>
<reference evidence="2 3" key="1">
    <citation type="submission" date="2018-07" db="EMBL/GenBank/DDBJ databases">
        <title>Genomic Encyclopedia of Type Strains, Phase IV (KMG-IV): sequencing the most valuable type-strain genomes for metagenomic binning, comparative biology and taxonomic classification.</title>
        <authorList>
            <person name="Goeker M."/>
        </authorList>
    </citation>
    <scope>NUCLEOTIDE SEQUENCE [LARGE SCALE GENOMIC DNA]</scope>
    <source>
        <strain evidence="2 3">DSM 21352</strain>
    </source>
</reference>
<dbReference type="AlphaFoldDB" id="A0A370FAC1"/>
<organism evidence="2 3">
    <name type="scientific">Pseudacidovorax intermedius</name>
    <dbReference type="NCBI Taxonomy" id="433924"/>
    <lineage>
        <taxon>Bacteria</taxon>
        <taxon>Pseudomonadati</taxon>
        <taxon>Pseudomonadota</taxon>
        <taxon>Betaproteobacteria</taxon>
        <taxon>Burkholderiales</taxon>
        <taxon>Comamonadaceae</taxon>
        <taxon>Pseudacidovorax</taxon>
    </lineage>
</organism>
<protein>
    <submittedName>
        <fullName evidence="2">Tfp pilus assembly protein PilX</fullName>
    </submittedName>
</protein>